<name>A0A7M1VS14_VIBPH</name>
<evidence type="ECO:0000313" key="1">
    <source>
        <dbReference type="EMBL" id="QOS17817.1"/>
    </source>
</evidence>
<gene>
    <name evidence="1" type="ORF">VP46_00048</name>
    <name evidence="2" type="ORF">VP47_00048</name>
</gene>
<evidence type="ECO:0008006" key="3">
    <source>
        <dbReference type="Google" id="ProtNLM"/>
    </source>
</evidence>
<accession>A0A7M1VS14</accession>
<organism evidence="1">
    <name type="scientific">Vibrio parahaemolyticus</name>
    <dbReference type="NCBI Taxonomy" id="670"/>
    <lineage>
        <taxon>Bacteria</taxon>
        <taxon>Pseudomonadati</taxon>
        <taxon>Pseudomonadota</taxon>
        <taxon>Gammaproteobacteria</taxon>
        <taxon>Vibrionales</taxon>
        <taxon>Vibrionaceae</taxon>
        <taxon>Vibrio</taxon>
    </lineage>
</organism>
<dbReference type="AlphaFoldDB" id="A0A7M1VS14"/>
<dbReference type="EMBL" id="MT898268">
    <property type="protein sequence ID" value="QOS24426.1"/>
    <property type="molecule type" value="Genomic_DNA"/>
</dbReference>
<evidence type="ECO:0000313" key="2">
    <source>
        <dbReference type="EMBL" id="QOS24426.1"/>
    </source>
</evidence>
<protein>
    <recommendedName>
        <fullName evidence="3">Sulfotransferase family protein</fullName>
    </recommendedName>
</protein>
<sequence>MRISHKHKFIWVSKPKTGSTSYRKLLDPFCEVVSSDSGDYYHHSSMQSIIKTFTKNGWDFDSYQKIVPVRNPFKLLVSLYTYSKMDVNGIKWWESRFKPYQPDNLMSFTSFISNEDNINWFYRMHRLETYILDSQGIDRSDFVFEPASDEDKFKEFMIAKCDLDISRMTIPWENYYKQISRSNG</sequence>
<reference evidence="1" key="1">
    <citation type="submission" date="2020-08" db="EMBL/GenBank/DDBJ databases">
        <title>Genetic structure, function and evolution of capsule biosynthesis loci in Vibrio parahaemolyticus.</title>
        <authorList>
            <person name="Li L."/>
            <person name="Bian S."/>
        </authorList>
    </citation>
    <scope>NUCLEOTIDE SEQUENCE</scope>
    <source>
        <strain evidence="1">VP46</strain>
        <strain evidence="2">VP47</strain>
    </source>
</reference>
<proteinExistence type="predicted"/>
<dbReference type="EMBL" id="MT898088">
    <property type="protein sequence ID" value="QOS17817.1"/>
    <property type="molecule type" value="Genomic_DNA"/>
</dbReference>